<dbReference type="EMBL" id="SWVK01000011">
    <property type="protein sequence ID" value="NFN35362.1"/>
    <property type="molecule type" value="Genomic_DNA"/>
</dbReference>
<name>A0A0L9YB81_CLOBO</name>
<protein>
    <submittedName>
        <fullName evidence="1">DUF4160 domain-containing protein</fullName>
    </submittedName>
</protein>
<gene>
    <name evidence="1" type="ORF">EXM65_15670</name>
    <name evidence="2" type="ORF">FC774_12805</name>
    <name evidence="3" type="ORF">FDB51_09500</name>
</gene>
<reference evidence="1 4" key="1">
    <citation type="submission" date="2019-02" db="EMBL/GenBank/DDBJ databases">
        <title>Genome sequencing of Clostridium botulinum clinical isolates.</title>
        <authorList>
            <person name="Brunt J."/>
            <person name="Van Vliet A.H.M."/>
            <person name="Stringer S.C."/>
            <person name="Grant K.A."/>
            <person name="Carter A.C."/>
            <person name="Peck M.W."/>
        </authorList>
    </citation>
    <scope>NUCLEOTIDE SEQUENCE [LARGE SCALE GENOMIC DNA]</scope>
    <source>
        <strain evidence="1 4">H113700579</strain>
    </source>
</reference>
<evidence type="ECO:0000313" key="4">
    <source>
        <dbReference type="Proteomes" id="UP000472355"/>
    </source>
</evidence>
<reference evidence="5 6" key="2">
    <citation type="submission" date="2019-04" db="EMBL/GenBank/DDBJ databases">
        <title>Genome sequencing of Clostridium botulinum Groups I-IV and Clostridium butyricum.</title>
        <authorList>
            <person name="Brunt J."/>
            <person name="Van Vliet A.H.M."/>
            <person name="Stringer S.C."/>
            <person name="Carter A.T."/>
            <person name="Peck M.W."/>
        </authorList>
    </citation>
    <scope>NUCLEOTIDE SEQUENCE [LARGE SCALE GENOMIC DNA]</scope>
    <source>
        <strain evidence="2 6">1605</strain>
        <strain evidence="3 5">CB-K-33E</strain>
    </source>
</reference>
<dbReference type="Proteomes" id="UP000476820">
    <property type="component" value="Unassembled WGS sequence"/>
</dbReference>
<dbReference type="Pfam" id="PF13711">
    <property type="entry name" value="DUF4160"/>
    <property type="match status" value="1"/>
</dbReference>
<dbReference type="RefSeq" id="WP_053341914.1">
    <property type="nucleotide sequence ID" value="NZ_JACBBU010000024.1"/>
</dbReference>
<sequence>MPVITRFYGIVVKMYPNDHTPPHFHAIYGEYVGVIDINTLEMIEGDLSNRALKLVKEWAEKYQKDLMHMWNSKEFRKLQGLE</sequence>
<dbReference type="InterPro" id="IPR025427">
    <property type="entry name" value="DUF4160"/>
</dbReference>
<dbReference type="Proteomes" id="UP000472355">
    <property type="component" value="Unassembled WGS sequence"/>
</dbReference>
<organism evidence="1 4">
    <name type="scientific">Clostridium botulinum</name>
    <dbReference type="NCBI Taxonomy" id="1491"/>
    <lineage>
        <taxon>Bacteria</taxon>
        <taxon>Bacillati</taxon>
        <taxon>Bacillota</taxon>
        <taxon>Clostridia</taxon>
        <taxon>Eubacteriales</taxon>
        <taxon>Clostridiaceae</taxon>
        <taxon>Clostridium</taxon>
    </lineage>
</organism>
<dbReference type="EMBL" id="SGKU01000055">
    <property type="protein sequence ID" value="NFA43965.1"/>
    <property type="molecule type" value="Genomic_DNA"/>
</dbReference>
<evidence type="ECO:0000313" key="5">
    <source>
        <dbReference type="Proteomes" id="UP000473681"/>
    </source>
</evidence>
<accession>A0A0L9YB81</accession>
<evidence type="ECO:0000313" key="3">
    <source>
        <dbReference type="EMBL" id="NFN35362.1"/>
    </source>
</evidence>
<evidence type="ECO:0000313" key="6">
    <source>
        <dbReference type="Proteomes" id="UP000476820"/>
    </source>
</evidence>
<evidence type="ECO:0000313" key="1">
    <source>
        <dbReference type="EMBL" id="NFA43965.1"/>
    </source>
</evidence>
<evidence type="ECO:0000313" key="2">
    <source>
        <dbReference type="EMBL" id="NFF88737.1"/>
    </source>
</evidence>
<comment type="caution">
    <text evidence="1">The sequence shown here is derived from an EMBL/GenBank/DDBJ whole genome shotgun (WGS) entry which is preliminary data.</text>
</comment>
<dbReference type="OrthoDB" id="122670at2"/>
<dbReference type="EMBL" id="SWOV01000038">
    <property type="protein sequence ID" value="NFF88737.1"/>
    <property type="molecule type" value="Genomic_DNA"/>
</dbReference>
<proteinExistence type="predicted"/>
<dbReference type="Proteomes" id="UP000473681">
    <property type="component" value="Unassembled WGS sequence"/>
</dbReference>
<dbReference type="AlphaFoldDB" id="A0A0L9YB81"/>